<evidence type="ECO:0000256" key="1">
    <source>
        <dbReference type="SAM" id="Phobius"/>
    </source>
</evidence>
<accession>G8ZGJ8</accession>
<dbReference type="EMBL" id="HE613800">
    <property type="protein sequence ID" value="CCE69877.1"/>
    <property type="molecule type" value="Genomic_DNA"/>
</dbReference>
<gene>
    <name evidence="2" type="ordered locus">PAB0328.1n</name>
</gene>
<keyword evidence="1" id="KW-0472">Membrane</keyword>
<keyword evidence="1" id="KW-1133">Transmembrane helix</keyword>
<sequence>MPIIPDQKTIVDSERRAKIKEVEFLREAREPRKYSRLDLIIAIILGILGIGFVIFVLSHYI</sequence>
<dbReference type="AlphaFoldDB" id="G8ZGJ8"/>
<dbReference type="Proteomes" id="UP000009139">
    <property type="component" value="Chromosome"/>
</dbReference>
<keyword evidence="1" id="KW-0812">Transmembrane</keyword>
<evidence type="ECO:0000313" key="3">
    <source>
        <dbReference type="Proteomes" id="UP000009139"/>
    </source>
</evidence>
<dbReference type="RefSeq" id="WP_048146562.1">
    <property type="nucleotide sequence ID" value="NC_000868.1"/>
</dbReference>
<proteinExistence type="predicted"/>
<feature type="transmembrane region" description="Helical" evidence="1">
    <location>
        <begin position="39"/>
        <end position="60"/>
    </location>
</feature>
<reference evidence="2 3" key="1">
    <citation type="journal article" date="2012" name="Curr. Microbiol.">
        <title>Re-annotation of two hyperthermophilic archaea Pyrococcus abyssi GE5 and Pyrococcus furiosus DSM 3638.</title>
        <authorList>
            <person name="Gao J."/>
            <person name="Wang J."/>
        </authorList>
    </citation>
    <scope>GENOME REANNOTATION</scope>
    <source>
        <strain evidence="3">GE5 / Orsay</strain>
    </source>
</reference>
<protein>
    <submittedName>
        <fullName evidence="2">Uncharacterized protein</fullName>
    </submittedName>
</protein>
<name>G8ZGJ8_PYRAB</name>
<organism evidence="2 3">
    <name type="scientific">Pyrococcus abyssi (strain GE5 / Orsay)</name>
    <dbReference type="NCBI Taxonomy" id="272844"/>
    <lineage>
        <taxon>Archaea</taxon>
        <taxon>Methanobacteriati</taxon>
        <taxon>Methanobacteriota</taxon>
        <taxon>Thermococci</taxon>
        <taxon>Thermococcales</taxon>
        <taxon>Thermococcaceae</taxon>
        <taxon>Pyrococcus</taxon>
    </lineage>
</organism>
<comment type="miscellaneous">
    <text evidence="2">The sequence shown here is derived from an EMBL/GenBank/DDBJ third party annotation (TPA) entry.</text>
</comment>
<evidence type="ECO:0000313" key="2">
    <source>
        <dbReference type="EMBL" id="CCE69877.1"/>
    </source>
</evidence>